<name>A0A0S7WPZ2_UNCT6</name>
<dbReference type="EMBL" id="LIZS01000070">
    <property type="protein sequence ID" value="KPJ52225.1"/>
    <property type="molecule type" value="Genomic_DNA"/>
</dbReference>
<evidence type="ECO:0008006" key="3">
    <source>
        <dbReference type="Google" id="ProtNLM"/>
    </source>
</evidence>
<dbReference type="STRING" id="1703770.AMJ39_08345"/>
<dbReference type="SUPFAM" id="SSF51126">
    <property type="entry name" value="Pectin lyase-like"/>
    <property type="match status" value="1"/>
</dbReference>
<dbReference type="AlphaFoldDB" id="A0A0S7WPZ2"/>
<comment type="caution">
    <text evidence="1">The sequence shown here is derived from an EMBL/GenBank/DDBJ whole genome shotgun (WGS) entry which is preliminary data.</text>
</comment>
<proteinExistence type="predicted"/>
<evidence type="ECO:0000313" key="2">
    <source>
        <dbReference type="Proteomes" id="UP000052008"/>
    </source>
</evidence>
<dbReference type="InterPro" id="IPR011050">
    <property type="entry name" value="Pectin_lyase_fold/virulence"/>
</dbReference>
<dbReference type="InterPro" id="IPR012334">
    <property type="entry name" value="Pectin_lyas_fold"/>
</dbReference>
<accession>A0A0S7WPZ2</accession>
<reference evidence="1 2" key="1">
    <citation type="journal article" date="2015" name="Microbiome">
        <title>Genomic resolution of linkages in carbon, nitrogen, and sulfur cycling among widespread estuary sediment bacteria.</title>
        <authorList>
            <person name="Baker B.J."/>
            <person name="Lazar C.S."/>
            <person name="Teske A.P."/>
            <person name="Dick G.J."/>
        </authorList>
    </citation>
    <scope>NUCLEOTIDE SEQUENCE [LARGE SCALE GENOMIC DNA]</scope>
    <source>
        <strain evidence="1">DG_24</strain>
    </source>
</reference>
<dbReference type="Gene3D" id="2.160.20.10">
    <property type="entry name" value="Single-stranded right-handed beta-helix, Pectin lyase-like"/>
    <property type="match status" value="1"/>
</dbReference>
<organism evidence="1 2">
    <name type="scientific">candidate division TA06 bacterium DG_24</name>
    <dbReference type="NCBI Taxonomy" id="1703770"/>
    <lineage>
        <taxon>Bacteria</taxon>
        <taxon>Bacteria division TA06</taxon>
    </lineage>
</organism>
<protein>
    <recommendedName>
        <fullName evidence="3">Right handed beta helix domain-containing protein</fullName>
    </recommendedName>
</protein>
<evidence type="ECO:0000313" key="1">
    <source>
        <dbReference type="EMBL" id="KPJ52225.1"/>
    </source>
</evidence>
<gene>
    <name evidence="1" type="ORF">AMJ39_08345</name>
</gene>
<dbReference type="Proteomes" id="UP000052008">
    <property type="component" value="Unassembled WGS sequence"/>
</dbReference>
<sequence length="296" mass="31599">MGNISEVDAGGLFCADYSAAFIERNWIVGNSSGWYGGGVSCIAASPTFARNVIARNSSLLGGGMYLLSFASPAINRNTITANSADSLGGGLYAWGFSSPAINNTVLWGNEADEIIAEFESYPVVTYCDVEGGWPGEGNLDVDPLFVLAERRDFRLLWGSLCIDAGHPDSLDGDGTRSDIGAYFFDQDDYLTLYLTPDTSQVSAGGQLGVTYTVINRWAQPELMWVLSETVLPGGGTRTVLGPDHYTLPAGAVVQRHLVHDVPLSAVAGTYGYRSGIGLPPATLYDTDRFTSRVVEP</sequence>